<dbReference type="EMBL" id="HBEO01022924">
    <property type="protein sequence ID" value="CAD8493238.1"/>
    <property type="molecule type" value="Transcribed_RNA"/>
</dbReference>
<evidence type="ECO:0000313" key="2">
    <source>
        <dbReference type="EMBL" id="CAD8493238.1"/>
    </source>
</evidence>
<feature type="compositionally biased region" description="Low complexity" evidence="1">
    <location>
        <begin position="129"/>
        <end position="145"/>
    </location>
</feature>
<reference evidence="2" key="1">
    <citation type="submission" date="2021-01" db="EMBL/GenBank/DDBJ databases">
        <authorList>
            <person name="Corre E."/>
            <person name="Pelletier E."/>
            <person name="Niang G."/>
            <person name="Scheremetjew M."/>
            <person name="Finn R."/>
            <person name="Kale V."/>
            <person name="Holt S."/>
            <person name="Cochrane G."/>
            <person name="Meng A."/>
            <person name="Brown T."/>
            <person name="Cohen L."/>
        </authorList>
    </citation>
    <scope>NUCLEOTIDE SEQUENCE</scope>
    <source>
        <strain evidence="2">CCMP325</strain>
    </source>
</reference>
<evidence type="ECO:0000256" key="1">
    <source>
        <dbReference type="SAM" id="MobiDB-lite"/>
    </source>
</evidence>
<organism evidence="2">
    <name type="scientific">Hanusia phi</name>
    <dbReference type="NCBI Taxonomy" id="3032"/>
    <lineage>
        <taxon>Eukaryota</taxon>
        <taxon>Cryptophyceae</taxon>
        <taxon>Pyrenomonadales</taxon>
        <taxon>Geminigeraceae</taxon>
        <taxon>Hanusia</taxon>
    </lineage>
</organism>
<protein>
    <submittedName>
        <fullName evidence="2">Uncharacterized protein</fullName>
    </submittedName>
</protein>
<accession>A0A7S0ET13</accession>
<name>A0A7S0ET13_9CRYP</name>
<dbReference type="AlphaFoldDB" id="A0A7S0ET13"/>
<sequence length="197" mass="21453">MASCFSCFPSLYRLSPSETNTRSPKPDPCLLDAQSDFLSTPQTDKARKAGSRSSFSFGTSTSASKKALKRQSLHADLSSRRSLWDEIGLGVGNIDYKSCSSLPMDSNLCEAGDNNWLNEDWAQRIIEATSSSGTASGQTSLTSSRSSDRDALLESPSLQSRGLYEDLVLTAVSGDSLVQCEYERTDLQVQRNGRMIV</sequence>
<proteinExistence type="predicted"/>
<feature type="region of interest" description="Disordered" evidence="1">
    <location>
        <begin position="129"/>
        <end position="152"/>
    </location>
</feature>
<feature type="region of interest" description="Disordered" evidence="1">
    <location>
        <begin position="40"/>
        <end position="59"/>
    </location>
</feature>
<feature type="region of interest" description="Disordered" evidence="1">
    <location>
        <begin position="15"/>
        <end position="35"/>
    </location>
</feature>
<gene>
    <name evidence="2" type="ORF">HPHI1048_LOCUS15489</name>
</gene>